<organism evidence="2 3">
    <name type="scientific">Bacillus cereus</name>
    <dbReference type="NCBI Taxonomy" id="1396"/>
    <lineage>
        <taxon>Bacteria</taxon>
        <taxon>Bacillati</taxon>
        <taxon>Bacillota</taxon>
        <taxon>Bacilli</taxon>
        <taxon>Bacillales</taxon>
        <taxon>Bacillaceae</taxon>
        <taxon>Bacillus</taxon>
        <taxon>Bacillus cereus group</taxon>
    </lineage>
</organism>
<name>A0A9X0MK69_BACCE</name>
<feature type="transmembrane region" description="Helical" evidence="1">
    <location>
        <begin position="99"/>
        <end position="123"/>
    </location>
</feature>
<comment type="caution">
    <text evidence="2">The sequence shown here is derived from an EMBL/GenBank/DDBJ whole genome shotgun (WGS) entry which is preliminary data.</text>
</comment>
<gene>
    <name evidence="2" type="ORF">AT268_33110</name>
</gene>
<proteinExistence type="predicted"/>
<feature type="transmembrane region" description="Helical" evidence="1">
    <location>
        <begin position="74"/>
        <end position="93"/>
    </location>
</feature>
<dbReference type="Proteomes" id="UP000075476">
    <property type="component" value="Unassembled WGS sequence"/>
</dbReference>
<feature type="transmembrane region" description="Helical" evidence="1">
    <location>
        <begin position="15"/>
        <end position="35"/>
    </location>
</feature>
<protein>
    <submittedName>
        <fullName evidence="2">Uncharacterized protein</fullName>
    </submittedName>
</protein>
<feature type="transmembrane region" description="Helical" evidence="1">
    <location>
        <begin position="41"/>
        <end position="62"/>
    </location>
</feature>
<evidence type="ECO:0000313" key="3">
    <source>
        <dbReference type="Proteomes" id="UP000075476"/>
    </source>
</evidence>
<keyword evidence="1" id="KW-0812">Transmembrane</keyword>
<dbReference type="RefSeq" id="WP_061662657.1">
    <property type="nucleotide sequence ID" value="NZ_LOMO01000001.1"/>
</dbReference>
<dbReference type="EMBL" id="LOMO01000001">
    <property type="protein sequence ID" value="KXY51322.1"/>
    <property type="molecule type" value="Genomic_DNA"/>
</dbReference>
<sequence length="136" mass="15237">MNMSRNKAYVTTKELVISVILPLIPLAILYFLPFFQGISKFIWAVIGMNALVVFGSFALGSIKNKDFRYNVFSFQQKVLACLLGLLIVMNVNVGVNKEILKASIFLFFSIDVITVLPGVLLFAPKEDDESKDKNLK</sequence>
<evidence type="ECO:0000313" key="2">
    <source>
        <dbReference type="EMBL" id="KXY51322.1"/>
    </source>
</evidence>
<keyword evidence="1" id="KW-1133">Transmembrane helix</keyword>
<accession>A0A9X0MK69</accession>
<reference evidence="2 3" key="1">
    <citation type="submission" date="2015-12" db="EMBL/GenBank/DDBJ databases">
        <title>Bacillus cereus Group isolate.</title>
        <authorList>
            <person name="Kovac J."/>
        </authorList>
    </citation>
    <scope>NUCLEOTIDE SEQUENCE [LARGE SCALE GENOMIC DNA]</scope>
    <source>
        <strain evidence="2 3">FSL K6-0073</strain>
    </source>
</reference>
<evidence type="ECO:0000256" key="1">
    <source>
        <dbReference type="SAM" id="Phobius"/>
    </source>
</evidence>
<dbReference type="AlphaFoldDB" id="A0A9X0MK69"/>
<keyword evidence="1" id="KW-0472">Membrane</keyword>